<protein>
    <submittedName>
        <fullName evidence="1">Uncharacterized protein</fullName>
    </submittedName>
</protein>
<proteinExistence type="predicted"/>
<organism evidence="1 2">
    <name type="scientific">Isosphaera pallida (strain ATCC 43644 / DSM 9630 / IS1B)</name>
    <dbReference type="NCBI Taxonomy" id="575540"/>
    <lineage>
        <taxon>Bacteria</taxon>
        <taxon>Pseudomonadati</taxon>
        <taxon>Planctomycetota</taxon>
        <taxon>Planctomycetia</taxon>
        <taxon>Isosphaerales</taxon>
        <taxon>Isosphaeraceae</taxon>
        <taxon>Isosphaera</taxon>
    </lineage>
</organism>
<dbReference type="EMBL" id="CP002354">
    <property type="protein sequence ID" value="ADV64297.1"/>
    <property type="molecule type" value="Genomic_DNA"/>
</dbReference>
<evidence type="ECO:0000313" key="1">
    <source>
        <dbReference type="EMBL" id="ADV64297.1"/>
    </source>
</evidence>
<evidence type="ECO:0000313" key="2">
    <source>
        <dbReference type="Proteomes" id="UP000008631"/>
    </source>
</evidence>
<name>E8R6V4_ISOPI</name>
<dbReference type="HOGENOM" id="CLU_1658450_0_0_0"/>
<dbReference type="KEGG" id="ipa:Isop_3741"/>
<geneLocation type="plasmid" evidence="1 2">
    <name>pISOP01</name>
</geneLocation>
<dbReference type="AlphaFoldDB" id="E8R6V4"/>
<sequence length="159" mass="17369">MVGPYVTAWLFLRECPRLDNRLRTITRKRSRAEEERWINGGGDALAGSSHIEYSSWKIRLMTFKLGCSLGRRPIRSSGEEVLGRMRAEESSKKVLAGTILRGHSTRNVRVGIWFQDHCIKNNRATGTLEGDSIVRGGNAGEDAGGGESFGGGEVCVGCG</sequence>
<reference evidence="1 2" key="2">
    <citation type="journal article" date="2011" name="Stand. Genomic Sci.">
        <title>Complete genome sequence of Isosphaera pallida type strain (IS1B).</title>
        <authorList>
            <consortium name="US DOE Joint Genome Institute (JGI-PGF)"/>
            <person name="Goker M."/>
            <person name="Cleland D."/>
            <person name="Saunders E."/>
            <person name="Lapidus A."/>
            <person name="Nolan M."/>
            <person name="Lucas S."/>
            <person name="Hammon N."/>
            <person name="Deshpande S."/>
            <person name="Cheng J.F."/>
            <person name="Tapia R."/>
            <person name="Han C."/>
            <person name="Goodwin L."/>
            <person name="Pitluck S."/>
            <person name="Liolios K."/>
            <person name="Pagani I."/>
            <person name="Ivanova N."/>
            <person name="Mavromatis K."/>
            <person name="Pati A."/>
            <person name="Chen A."/>
            <person name="Palaniappan K."/>
            <person name="Land M."/>
            <person name="Hauser L."/>
            <person name="Chang Y.J."/>
            <person name="Jeffries C.D."/>
            <person name="Detter J.C."/>
            <person name="Beck B."/>
            <person name="Woyke T."/>
            <person name="Bristow J."/>
            <person name="Eisen J.A."/>
            <person name="Markowitz V."/>
            <person name="Hugenholtz P."/>
            <person name="Kyrpides N.C."/>
            <person name="Klenk H.P."/>
        </authorList>
    </citation>
    <scope>NUCLEOTIDE SEQUENCE [LARGE SCALE GENOMIC DNA]</scope>
    <source>
        <strain evidence="2">ATCC 43644 / DSM 9630 / IS1B</strain>
        <plasmid evidence="2">pISOP01</plasmid>
    </source>
</reference>
<accession>E8R6V4</accession>
<dbReference type="InParanoid" id="E8R6V4"/>
<dbReference type="Proteomes" id="UP000008631">
    <property type="component" value="Plasmid pISOP01"/>
</dbReference>
<reference key="1">
    <citation type="submission" date="2010-11" db="EMBL/GenBank/DDBJ databases">
        <title>The complete sequence of plasmid of Isophaera pallida ATCC 43644.</title>
        <authorList>
            <consortium name="US DOE Joint Genome Institute (JGI-PGF)"/>
            <person name="Lucas S."/>
            <person name="Copeland A."/>
            <person name="Lapidus A."/>
            <person name="Bruce D."/>
            <person name="Goodwin L."/>
            <person name="Pitluck S."/>
            <person name="Kyrpides N."/>
            <person name="Mavromatis K."/>
            <person name="Pagani I."/>
            <person name="Ivanova N."/>
            <person name="Saunders E."/>
            <person name="Brettin T."/>
            <person name="Detter J.C."/>
            <person name="Han C."/>
            <person name="Tapia R."/>
            <person name="Land M."/>
            <person name="Hauser L."/>
            <person name="Markowitz V."/>
            <person name="Cheng J.-F."/>
            <person name="Hugenholtz P."/>
            <person name="Woyke T."/>
            <person name="Wu D."/>
            <person name="Eisen J.A."/>
        </authorList>
    </citation>
    <scope>NUCLEOTIDE SEQUENCE</scope>
    <source>
        <strain>ATCC 43644</strain>
    </source>
</reference>
<keyword evidence="2" id="KW-1185">Reference proteome</keyword>
<gene>
    <name evidence="1" type="ordered locus">Isop_3741</name>
</gene>
<keyword evidence="1" id="KW-0614">Plasmid</keyword>